<organism evidence="2 3">
    <name type="scientific">Priapulus caudatus</name>
    <name type="common">Priapulid worm</name>
    <dbReference type="NCBI Taxonomy" id="37621"/>
    <lineage>
        <taxon>Eukaryota</taxon>
        <taxon>Metazoa</taxon>
        <taxon>Ecdysozoa</taxon>
        <taxon>Scalidophora</taxon>
        <taxon>Priapulida</taxon>
        <taxon>Priapulimorpha</taxon>
        <taxon>Priapulimorphida</taxon>
        <taxon>Priapulidae</taxon>
        <taxon>Priapulus</taxon>
    </lineage>
</organism>
<sequence>MSLPQFELTRTKFEDVGVDSGESGKSPGSGTRSREESVGGNSPAAPVSTVGSGNSSASYGAGVYDMFDGSADDDGDGKPTVSMPNRQDISTKASRPEAVLNEGEDKACYVGVSRTQKTPSPCREEAVYSVVDKSSKQTRIAPQAEGSHDPTITPAAATSRTRSDSASDTELPDDQRLPSNDYQEIDFKPAAIPRSDPATVIDQLEESCVDPGREGTWSEAMSSPDTASVYTQDESIEVIPQQGVDWVSADIHHDSRGATSSSSSIDSGHDSHQTGHFVVVAIDFGTTYSGYAFSFTKDADSIHMMRKWEGGDPGIVNQKTPTTVLLTPEGKFHSFGYAARDFFHDLDPKEAAQWLYFEKFKMALHHSMTLSRDTELAASNRKKVPAIHVFSCALRYFRDHALQELTDQSATKILNEDVRWVITVPAIWKQPAKQFMRHAAYEAGIASAQYPDQLLIALEPEAASIYCRKLRVHQLMPVTPPVMRLSPRAVEGSPAESAESVDDNVSEDSSSAELFLSKNELVEDDIKAGTRYILVDCGGGTVDLTVHEMGRKHAHLKELYKATGGPHGSVGVDIAFLKLLNDIFGVECMNQFREKRPASFVDLMIAFESRKRNTSPFKDNPLNVSLPFSFIDFYKKAKGHHIEAAIRKYGDKDVSWSSQGMLRLMPSAMKRLFQPTVDHIKQHVGDALNNPSVRDITYLFLVGGFAESLILQQEVRKAFGHILKVIIPQDVSLSILKGAVLFGLDPTVVNVRRCRFTYGVGVLNRFDPAKHPENKRVVKDGVTWCADIFDKFVVTGQSVGIGDVVMRKYAPARCNQSTSVIHIYSSETEDPQFLSDPGTHHCGTLTLDLSSTASHTFRHEIQVRMTFGDTEIKVNAVNMATGKTVKSSIDFLCN</sequence>
<accession>A0ABM1EPC2</accession>
<dbReference type="SUPFAM" id="SSF53067">
    <property type="entry name" value="Actin-like ATPase domain"/>
    <property type="match status" value="2"/>
</dbReference>
<evidence type="ECO:0000313" key="3">
    <source>
        <dbReference type="RefSeq" id="XP_014674043.1"/>
    </source>
</evidence>
<dbReference type="PANTHER" id="PTHR14187:SF46">
    <property type="entry name" value="HEAT SHOCK 70 KDA PROTEIN 12A"/>
    <property type="match status" value="1"/>
</dbReference>
<dbReference type="Gene3D" id="3.30.420.40">
    <property type="match status" value="2"/>
</dbReference>
<dbReference type="GeneID" id="106814261"/>
<proteinExistence type="predicted"/>
<protein>
    <submittedName>
        <fullName evidence="3">Heat shock 70 kDa protein 12A-like isoform X1</fullName>
    </submittedName>
</protein>
<feature type="compositionally biased region" description="Low complexity" evidence="1">
    <location>
        <begin position="50"/>
        <end position="69"/>
    </location>
</feature>
<evidence type="ECO:0000313" key="2">
    <source>
        <dbReference type="Proteomes" id="UP000695022"/>
    </source>
</evidence>
<name>A0ABM1EPC2_PRICU</name>
<feature type="region of interest" description="Disordered" evidence="1">
    <location>
        <begin position="486"/>
        <end position="506"/>
    </location>
</feature>
<dbReference type="PANTHER" id="PTHR14187">
    <property type="entry name" value="ALPHA KINASE/ELONGATION FACTOR 2 KINASE"/>
    <property type="match status" value="1"/>
</dbReference>
<evidence type="ECO:0000256" key="1">
    <source>
        <dbReference type="SAM" id="MobiDB-lite"/>
    </source>
</evidence>
<gene>
    <name evidence="3" type="primary">LOC106814261</name>
</gene>
<dbReference type="Gene3D" id="3.90.640.10">
    <property type="entry name" value="Actin, Chain A, domain 4"/>
    <property type="match status" value="1"/>
</dbReference>
<dbReference type="Proteomes" id="UP000695022">
    <property type="component" value="Unplaced"/>
</dbReference>
<keyword evidence="2" id="KW-1185">Reference proteome</keyword>
<feature type="region of interest" description="Disordered" evidence="1">
    <location>
        <begin position="1"/>
        <end position="180"/>
    </location>
</feature>
<dbReference type="InterPro" id="IPR043129">
    <property type="entry name" value="ATPase_NBD"/>
</dbReference>
<dbReference type="RefSeq" id="XP_014674043.1">
    <property type="nucleotide sequence ID" value="XM_014818557.1"/>
</dbReference>
<feature type="compositionally biased region" description="Polar residues" evidence="1">
    <location>
        <begin position="82"/>
        <end position="93"/>
    </location>
</feature>
<feature type="compositionally biased region" description="Low complexity" evidence="1">
    <location>
        <begin position="153"/>
        <end position="169"/>
    </location>
</feature>
<reference evidence="3" key="1">
    <citation type="submission" date="2025-08" db="UniProtKB">
        <authorList>
            <consortium name="RefSeq"/>
        </authorList>
    </citation>
    <scope>IDENTIFICATION</scope>
</reference>